<dbReference type="RefSeq" id="WP_166277705.1">
    <property type="nucleotide sequence ID" value="NZ_JAANNP010000001.1"/>
</dbReference>
<name>A0ABX0GSS4_9ACTN</name>
<evidence type="ECO:0000256" key="1">
    <source>
        <dbReference type="SAM" id="MobiDB-lite"/>
    </source>
</evidence>
<evidence type="ECO:0000313" key="2">
    <source>
        <dbReference type="EMBL" id="NHC12781.1"/>
    </source>
</evidence>
<gene>
    <name evidence="2" type="ORF">G9H71_03170</name>
</gene>
<keyword evidence="3" id="KW-1185">Reference proteome</keyword>
<dbReference type="Proteomes" id="UP000800981">
    <property type="component" value="Unassembled WGS sequence"/>
</dbReference>
<feature type="region of interest" description="Disordered" evidence="1">
    <location>
        <begin position="28"/>
        <end position="51"/>
    </location>
</feature>
<evidence type="ECO:0000313" key="3">
    <source>
        <dbReference type="Proteomes" id="UP000800981"/>
    </source>
</evidence>
<organism evidence="2 3">
    <name type="scientific">Motilibacter deserti</name>
    <dbReference type="NCBI Taxonomy" id="2714956"/>
    <lineage>
        <taxon>Bacteria</taxon>
        <taxon>Bacillati</taxon>
        <taxon>Actinomycetota</taxon>
        <taxon>Actinomycetes</taxon>
        <taxon>Motilibacterales</taxon>
        <taxon>Motilibacteraceae</taxon>
        <taxon>Motilibacter</taxon>
    </lineage>
</organism>
<comment type="caution">
    <text evidence="2">The sequence shown here is derived from an EMBL/GenBank/DDBJ whole genome shotgun (WGS) entry which is preliminary data.</text>
</comment>
<reference evidence="2 3" key="1">
    <citation type="submission" date="2020-03" db="EMBL/GenBank/DDBJ databases">
        <title>Two novel Motilibacter sp.</title>
        <authorList>
            <person name="Liu S."/>
        </authorList>
    </citation>
    <scope>NUCLEOTIDE SEQUENCE [LARGE SCALE GENOMIC DNA]</scope>
    <source>
        <strain evidence="2 3">E257</strain>
    </source>
</reference>
<protein>
    <submittedName>
        <fullName evidence="2">Uncharacterized protein</fullName>
    </submittedName>
</protein>
<sequence>MNADLDRLARRLERRRRLVLVLERRAQRLQPARAGRSTPPRPEGAPVRRTG</sequence>
<dbReference type="EMBL" id="JAANNP010000001">
    <property type="protein sequence ID" value="NHC12781.1"/>
    <property type="molecule type" value="Genomic_DNA"/>
</dbReference>
<accession>A0ABX0GSS4</accession>
<proteinExistence type="predicted"/>